<evidence type="ECO:0000256" key="6">
    <source>
        <dbReference type="SAM" id="Phobius"/>
    </source>
</evidence>
<evidence type="ECO:0000313" key="9">
    <source>
        <dbReference type="Proteomes" id="UP000604117"/>
    </source>
</evidence>
<evidence type="ECO:0000313" key="8">
    <source>
        <dbReference type="EMBL" id="GIF73302.1"/>
    </source>
</evidence>
<proteinExistence type="predicted"/>
<comment type="subcellular location">
    <subcellularLocation>
        <location evidence="1">Membrane</location>
        <topology evidence="1">Multi-pass membrane protein</topology>
    </subcellularLocation>
</comment>
<name>A0ABQ4CPX0_9ACTN</name>
<protein>
    <recommendedName>
        <fullName evidence="7">Inositolphosphotransferase Aur1/Ipt1 domain-containing protein</fullName>
    </recommendedName>
</protein>
<feature type="transmembrane region" description="Helical" evidence="6">
    <location>
        <begin position="43"/>
        <end position="61"/>
    </location>
</feature>
<evidence type="ECO:0000259" key="7">
    <source>
        <dbReference type="Pfam" id="PF14378"/>
    </source>
</evidence>
<keyword evidence="9" id="KW-1185">Reference proteome</keyword>
<dbReference type="CDD" id="cd03386">
    <property type="entry name" value="PAP2_Aur1_like"/>
    <property type="match status" value="1"/>
</dbReference>
<feature type="region of interest" description="Disordered" evidence="5">
    <location>
        <begin position="255"/>
        <end position="332"/>
    </location>
</feature>
<keyword evidence="4 6" id="KW-0472">Membrane</keyword>
<feature type="transmembrane region" description="Helical" evidence="6">
    <location>
        <begin position="142"/>
        <end position="160"/>
    </location>
</feature>
<accession>A0ABQ4CPX0</accession>
<dbReference type="PANTHER" id="PTHR31310:SF7">
    <property type="entry name" value="PA-PHOSPHATASE RELATED-FAMILY PROTEIN DDB_G0268928"/>
    <property type="match status" value="1"/>
</dbReference>
<reference evidence="8 9" key="1">
    <citation type="submission" date="2021-01" db="EMBL/GenBank/DDBJ databases">
        <title>Whole genome shotgun sequence of Asanoa siamensis NBRC 107932.</title>
        <authorList>
            <person name="Komaki H."/>
            <person name="Tamura T."/>
        </authorList>
    </citation>
    <scope>NUCLEOTIDE SEQUENCE [LARGE SCALE GENOMIC DNA]</scope>
    <source>
        <strain evidence="8 9">NBRC 107932</strain>
    </source>
</reference>
<feature type="transmembrane region" description="Helical" evidence="6">
    <location>
        <begin position="202"/>
        <end position="221"/>
    </location>
</feature>
<dbReference type="InterPro" id="IPR052185">
    <property type="entry name" value="IPC_Synthase-Related"/>
</dbReference>
<dbReference type="PANTHER" id="PTHR31310">
    <property type="match status" value="1"/>
</dbReference>
<evidence type="ECO:0000256" key="2">
    <source>
        <dbReference type="ARBA" id="ARBA00022692"/>
    </source>
</evidence>
<sequence length="347" mass="37438">MTSPTPTRRRVTRTVSCARRGRDGVASGGLPRAGAGNQGRLRAAIRELVLVVALFLAYKMGRQVVSGHVGEAMRNAASIWRWERGLHLPSELAVQHALLRHGWLVDAANSYYYAYVHFPATAAVLVWLYLRRPPLYRRTRRILAWLTAVALLAHVSFPLAPGRLVPATGLVDTGALYGPSVYGPPGTDTLTNQYAAMPSLHVGWALAVAVALVAAAAAGGGTCGSRIRWPPCWSWCRPATTTGWTRSSRWWCSRSLQPSSSAPRPRGCGIAGCRLRDRQDNGPGPLGGATPGSRPRVRGAGVQRRHRPDAGSTGRIDHTFGPSKHWTTGLGFPRVLRCSGGDDGRPR</sequence>
<evidence type="ECO:0000256" key="5">
    <source>
        <dbReference type="SAM" id="MobiDB-lite"/>
    </source>
</evidence>
<dbReference type="Proteomes" id="UP000604117">
    <property type="component" value="Unassembled WGS sequence"/>
</dbReference>
<keyword evidence="3 6" id="KW-1133">Transmembrane helix</keyword>
<dbReference type="EMBL" id="BONE01000019">
    <property type="protein sequence ID" value="GIF73302.1"/>
    <property type="molecule type" value="Genomic_DNA"/>
</dbReference>
<evidence type="ECO:0000256" key="3">
    <source>
        <dbReference type="ARBA" id="ARBA00022989"/>
    </source>
</evidence>
<comment type="caution">
    <text evidence="8">The sequence shown here is derived from an EMBL/GenBank/DDBJ whole genome shotgun (WGS) entry which is preliminary data.</text>
</comment>
<dbReference type="InterPro" id="IPR026841">
    <property type="entry name" value="Aur1/Ipt1"/>
</dbReference>
<keyword evidence="2 6" id="KW-0812">Transmembrane</keyword>
<feature type="domain" description="Inositolphosphotransferase Aur1/Ipt1" evidence="7">
    <location>
        <begin position="78"/>
        <end position="215"/>
    </location>
</feature>
<dbReference type="Pfam" id="PF14378">
    <property type="entry name" value="PAP2_3"/>
    <property type="match status" value="1"/>
</dbReference>
<evidence type="ECO:0000256" key="1">
    <source>
        <dbReference type="ARBA" id="ARBA00004141"/>
    </source>
</evidence>
<feature type="transmembrane region" description="Helical" evidence="6">
    <location>
        <begin position="112"/>
        <end position="130"/>
    </location>
</feature>
<organism evidence="8 9">
    <name type="scientific">Asanoa siamensis</name>
    <dbReference type="NCBI Taxonomy" id="926357"/>
    <lineage>
        <taxon>Bacteria</taxon>
        <taxon>Bacillati</taxon>
        <taxon>Actinomycetota</taxon>
        <taxon>Actinomycetes</taxon>
        <taxon>Micromonosporales</taxon>
        <taxon>Micromonosporaceae</taxon>
        <taxon>Asanoa</taxon>
    </lineage>
</organism>
<evidence type="ECO:0000256" key="4">
    <source>
        <dbReference type="ARBA" id="ARBA00023136"/>
    </source>
</evidence>
<gene>
    <name evidence="8" type="ORF">Asi02nite_28200</name>
</gene>